<reference evidence="2" key="1">
    <citation type="submission" date="2024-05" db="EMBL/GenBank/DDBJ databases">
        <title>Alkalihalobacillus sp. strain MEB203 novel alkaliphilic bacterium from Lonar Lake, India.</title>
        <authorList>
            <person name="Joshi A."/>
            <person name="Thite S."/>
            <person name="Mengade P."/>
        </authorList>
    </citation>
    <scope>NUCLEOTIDE SEQUENCE</scope>
    <source>
        <strain evidence="2">MEB 203</strain>
    </source>
</reference>
<protein>
    <recommendedName>
        <fullName evidence="4">DUF4179 domain-containing protein</fullName>
    </recommendedName>
</protein>
<dbReference type="RefSeq" id="WP_275119423.1">
    <property type="nucleotide sequence ID" value="NZ_JAOTPO010000011.1"/>
</dbReference>
<keyword evidence="1" id="KW-0812">Transmembrane</keyword>
<keyword evidence="1" id="KW-0472">Membrane</keyword>
<dbReference type="Proteomes" id="UP001148125">
    <property type="component" value="Unassembled WGS sequence"/>
</dbReference>
<feature type="transmembrane region" description="Helical" evidence="1">
    <location>
        <begin position="45"/>
        <end position="65"/>
    </location>
</feature>
<evidence type="ECO:0000313" key="2">
    <source>
        <dbReference type="EMBL" id="MDE5414814.1"/>
    </source>
</evidence>
<sequence>MNIEDRIRKHKIKHKPDYNKIWYEIQENESTRNARKYRFKFPKKMVVAPLLVFIVALGIGSHSILAQKLQELPYIGSVFNYLGDEGIKKALDQGDLVLVEDTDLKYVDLVDQPEILSAVMDGSKVYVSFIIAKNDFNELNSEELNLKFNNEYIELFEFSYDLSYADSQNFIVYMTGKLPLNHNSDNENFIAVSYQEEDYIVKPHTIKKVDNEVYKIALKEEIDSVGSIYFHYVNLSPLAVELRFRVTSNQELNEDILSFEVYDAHGNYLDPLFDSMNPTVGQIMSTEDLYQYSYTLRYTPSEYTDFIKVVPFFNKSSLNELLLDLDYKNLLQ</sequence>
<keyword evidence="3" id="KW-1185">Reference proteome</keyword>
<accession>A0ABT5VH97</accession>
<keyword evidence="1" id="KW-1133">Transmembrane helix</keyword>
<evidence type="ECO:0000256" key="1">
    <source>
        <dbReference type="SAM" id="Phobius"/>
    </source>
</evidence>
<dbReference type="EMBL" id="JAOTPO010000011">
    <property type="protein sequence ID" value="MDE5414814.1"/>
    <property type="molecule type" value="Genomic_DNA"/>
</dbReference>
<evidence type="ECO:0008006" key="4">
    <source>
        <dbReference type="Google" id="ProtNLM"/>
    </source>
</evidence>
<proteinExistence type="predicted"/>
<evidence type="ECO:0000313" key="3">
    <source>
        <dbReference type="Proteomes" id="UP001148125"/>
    </source>
</evidence>
<gene>
    <name evidence="2" type="ORF">N7Z68_15755</name>
</gene>
<organism evidence="2 3">
    <name type="scientific">Alkalihalobacterium chitinilyticum</name>
    <dbReference type="NCBI Taxonomy" id="2980103"/>
    <lineage>
        <taxon>Bacteria</taxon>
        <taxon>Bacillati</taxon>
        <taxon>Bacillota</taxon>
        <taxon>Bacilli</taxon>
        <taxon>Bacillales</taxon>
        <taxon>Bacillaceae</taxon>
        <taxon>Alkalihalobacterium</taxon>
    </lineage>
</organism>
<name>A0ABT5VH97_9BACI</name>
<comment type="caution">
    <text evidence="2">The sequence shown here is derived from an EMBL/GenBank/DDBJ whole genome shotgun (WGS) entry which is preliminary data.</text>
</comment>